<dbReference type="AlphaFoldDB" id="A0A0D2J995"/>
<dbReference type="GeneID" id="25728948"/>
<dbReference type="EMBL" id="KK103070">
    <property type="protein sequence ID" value="KIY96302.1"/>
    <property type="molecule type" value="Genomic_DNA"/>
</dbReference>
<dbReference type="Proteomes" id="UP000054498">
    <property type="component" value="Unassembled WGS sequence"/>
</dbReference>
<dbReference type="KEGG" id="mng:MNEG_11663"/>
<gene>
    <name evidence="1" type="ORF">MNEG_11663</name>
</gene>
<evidence type="ECO:0000313" key="2">
    <source>
        <dbReference type="Proteomes" id="UP000054498"/>
    </source>
</evidence>
<organism evidence="1 2">
    <name type="scientific">Monoraphidium neglectum</name>
    <dbReference type="NCBI Taxonomy" id="145388"/>
    <lineage>
        <taxon>Eukaryota</taxon>
        <taxon>Viridiplantae</taxon>
        <taxon>Chlorophyta</taxon>
        <taxon>core chlorophytes</taxon>
        <taxon>Chlorophyceae</taxon>
        <taxon>CS clade</taxon>
        <taxon>Sphaeropleales</taxon>
        <taxon>Selenastraceae</taxon>
        <taxon>Monoraphidium</taxon>
    </lineage>
</organism>
<evidence type="ECO:0000313" key="1">
    <source>
        <dbReference type="EMBL" id="KIY96302.1"/>
    </source>
</evidence>
<sequence>MANIGTYQLSYDEQQRAKSEGLARARMRRLLAVRERDRQLAKSRARSYQALCDESAARLRRELIALLEEQRAAELAELQQ</sequence>
<feature type="non-terminal residue" evidence="1">
    <location>
        <position position="80"/>
    </location>
</feature>
<dbReference type="RefSeq" id="XP_013895322.1">
    <property type="nucleotide sequence ID" value="XM_014039868.1"/>
</dbReference>
<protein>
    <submittedName>
        <fullName evidence="1">Uncharacterized protein</fullName>
    </submittedName>
</protein>
<reference evidence="1 2" key="1">
    <citation type="journal article" date="2013" name="BMC Genomics">
        <title>Reconstruction of the lipid metabolism for the microalga Monoraphidium neglectum from its genome sequence reveals characteristics suitable for biofuel production.</title>
        <authorList>
            <person name="Bogen C."/>
            <person name="Al-Dilaimi A."/>
            <person name="Albersmeier A."/>
            <person name="Wichmann J."/>
            <person name="Grundmann M."/>
            <person name="Rupp O."/>
            <person name="Lauersen K.J."/>
            <person name="Blifernez-Klassen O."/>
            <person name="Kalinowski J."/>
            <person name="Goesmann A."/>
            <person name="Mussgnug J.H."/>
            <person name="Kruse O."/>
        </authorList>
    </citation>
    <scope>NUCLEOTIDE SEQUENCE [LARGE SCALE GENOMIC DNA]</scope>
    <source>
        <strain evidence="1 2">SAG 48.87</strain>
    </source>
</reference>
<accession>A0A0D2J995</accession>
<name>A0A0D2J995_9CHLO</name>
<proteinExistence type="predicted"/>
<keyword evidence="2" id="KW-1185">Reference proteome</keyword>